<feature type="domain" description="Polymerase nucleotidyl transferase" evidence="1">
    <location>
        <begin position="27"/>
        <end position="67"/>
    </location>
</feature>
<gene>
    <name evidence="2" type="ORF">FR698_02250</name>
</gene>
<keyword evidence="2" id="KW-0808">Transferase</keyword>
<dbReference type="InParanoid" id="A0A5C7ELW1"/>
<sequence length="123" mass="13898">MPVRSLSSSVLAWPDRAIVDHAVRDWAAEEAKRHPGVLRIGYFGSYARGDWGVGSDVDLVAVVEDSPLPFHERATRWNILDLPVPAELLVYTRPEWERLMASESRFAQQLVQEIVWVLCKDAG</sequence>
<protein>
    <submittedName>
        <fullName evidence="2">Nucleotidyltransferase domain-containing protein</fullName>
    </submittedName>
</protein>
<dbReference type="Proteomes" id="UP000321201">
    <property type="component" value="Unassembled WGS sequence"/>
</dbReference>
<dbReference type="AlphaFoldDB" id="A0A5C7ELW1"/>
<comment type="caution">
    <text evidence="2">The sequence shown here is derived from an EMBL/GenBank/DDBJ whole genome shotgun (WGS) entry which is preliminary data.</text>
</comment>
<dbReference type="PANTHER" id="PTHR43449:SF1">
    <property type="entry name" value="POLYMERASE BETA NUCLEOTIDYLTRANSFERASE DOMAIN-CONTAINING PROTEIN"/>
    <property type="match status" value="1"/>
</dbReference>
<dbReference type="GO" id="GO:0016779">
    <property type="term" value="F:nucleotidyltransferase activity"/>
    <property type="evidence" value="ECO:0007669"/>
    <property type="project" value="InterPro"/>
</dbReference>
<evidence type="ECO:0000313" key="3">
    <source>
        <dbReference type="Proteomes" id="UP000321201"/>
    </source>
</evidence>
<dbReference type="EMBL" id="VPFL01000002">
    <property type="protein sequence ID" value="TXF13379.1"/>
    <property type="molecule type" value="Genomic_DNA"/>
</dbReference>
<organism evidence="2 3">
    <name type="scientific">Pelomicrobium methylotrophicum</name>
    <dbReference type="NCBI Taxonomy" id="2602750"/>
    <lineage>
        <taxon>Bacteria</taxon>
        <taxon>Pseudomonadati</taxon>
        <taxon>Pseudomonadota</taxon>
        <taxon>Hydrogenophilia</taxon>
        <taxon>Hydrogenophilia incertae sedis</taxon>
        <taxon>Pelomicrobium</taxon>
    </lineage>
</organism>
<dbReference type="OrthoDB" id="9813766at2"/>
<dbReference type="InterPro" id="IPR002934">
    <property type="entry name" value="Polymerase_NTP_transf_dom"/>
</dbReference>
<dbReference type="SUPFAM" id="SSF81301">
    <property type="entry name" value="Nucleotidyltransferase"/>
    <property type="match status" value="1"/>
</dbReference>
<proteinExistence type="predicted"/>
<keyword evidence="3" id="KW-1185">Reference proteome</keyword>
<dbReference type="PANTHER" id="PTHR43449">
    <property type="entry name" value="NUCLEOTIDYLTRANSFERASE"/>
    <property type="match status" value="1"/>
</dbReference>
<evidence type="ECO:0000313" key="2">
    <source>
        <dbReference type="EMBL" id="TXF13379.1"/>
    </source>
</evidence>
<dbReference type="Pfam" id="PF01909">
    <property type="entry name" value="NTP_transf_2"/>
    <property type="match status" value="1"/>
</dbReference>
<dbReference type="CDD" id="cd05403">
    <property type="entry name" value="NT_KNTase_like"/>
    <property type="match status" value="1"/>
</dbReference>
<dbReference type="InterPro" id="IPR043519">
    <property type="entry name" value="NT_sf"/>
</dbReference>
<dbReference type="Gene3D" id="3.30.460.10">
    <property type="entry name" value="Beta Polymerase, domain 2"/>
    <property type="match status" value="1"/>
</dbReference>
<evidence type="ECO:0000259" key="1">
    <source>
        <dbReference type="Pfam" id="PF01909"/>
    </source>
</evidence>
<accession>A0A5C7ELW1</accession>
<reference evidence="2 3" key="1">
    <citation type="submission" date="2019-08" db="EMBL/GenBank/DDBJ databases">
        <title>Pelomicrobium methylotrophicum gen. nov., sp. nov. a moderately thermophilic, facultatively anaerobic, lithoautotrophic and methylotrophic bacterium isolated from a terrestrial mud volcano.</title>
        <authorList>
            <person name="Slobodkina G.B."/>
            <person name="Merkel A.Y."/>
            <person name="Slobodkin A.I."/>
        </authorList>
    </citation>
    <scope>NUCLEOTIDE SEQUENCE [LARGE SCALE GENOMIC DNA]</scope>
    <source>
        <strain evidence="2 3">SM250</strain>
    </source>
</reference>
<name>A0A5C7ELW1_9PROT</name>